<proteinExistence type="predicted"/>
<feature type="non-terminal residue" evidence="1">
    <location>
        <position position="1"/>
    </location>
</feature>
<accession>K1TXU0</accession>
<dbReference type="EMBL" id="AJWY01002599">
    <property type="protein sequence ID" value="EKC77912.1"/>
    <property type="molecule type" value="Genomic_DNA"/>
</dbReference>
<name>K1TXU0_9ZZZZ</name>
<dbReference type="AlphaFoldDB" id="K1TXU0"/>
<reference evidence="1" key="1">
    <citation type="journal article" date="2013" name="Environ. Microbiol.">
        <title>Microbiota from the distal guts of lean and obese adolescents exhibit partial functional redundancy besides clear differences in community structure.</title>
        <authorList>
            <person name="Ferrer M."/>
            <person name="Ruiz A."/>
            <person name="Lanza F."/>
            <person name="Haange S.B."/>
            <person name="Oberbach A."/>
            <person name="Till H."/>
            <person name="Bargiela R."/>
            <person name="Campoy C."/>
            <person name="Segura M.T."/>
            <person name="Richter M."/>
            <person name="von Bergen M."/>
            <person name="Seifert J."/>
            <person name="Suarez A."/>
        </authorList>
    </citation>
    <scope>NUCLEOTIDE SEQUENCE</scope>
</reference>
<organism evidence="1">
    <name type="scientific">human gut metagenome</name>
    <dbReference type="NCBI Taxonomy" id="408170"/>
    <lineage>
        <taxon>unclassified sequences</taxon>
        <taxon>metagenomes</taxon>
        <taxon>organismal metagenomes</taxon>
    </lineage>
</organism>
<sequence>LLAEIAVLCSYIKRRKHLTLLTDRDIKIAATDSTVPSMSRSKR</sequence>
<protein>
    <submittedName>
        <fullName evidence="1">Uncharacterized protein</fullName>
    </submittedName>
</protein>
<comment type="caution">
    <text evidence="1">The sequence shown here is derived from an EMBL/GenBank/DDBJ whole genome shotgun (WGS) entry which is preliminary data.</text>
</comment>
<evidence type="ECO:0000313" key="1">
    <source>
        <dbReference type="EMBL" id="EKC77912.1"/>
    </source>
</evidence>
<gene>
    <name evidence="1" type="ORF">LEA_03920</name>
</gene>